<keyword evidence="4 10" id="KW-0238">DNA-binding</keyword>
<evidence type="ECO:0000313" key="10">
    <source>
        <dbReference type="EMBL" id="SCZ77882.1"/>
    </source>
</evidence>
<dbReference type="PANTHER" id="PTHR42756">
    <property type="entry name" value="TRANSCRIPTIONAL REGULATOR, MARR"/>
    <property type="match status" value="1"/>
</dbReference>
<keyword evidence="3" id="KW-0805">Transcription regulation</keyword>
<dbReference type="SMART" id="SM00347">
    <property type="entry name" value="HTH_MARR"/>
    <property type="match status" value="1"/>
</dbReference>
<evidence type="ECO:0000256" key="4">
    <source>
        <dbReference type="ARBA" id="ARBA00023125"/>
    </source>
</evidence>
<comment type="similarity">
    <text evidence="6">Belongs to the SarZ family.</text>
</comment>
<proteinExistence type="inferred from homology"/>
<dbReference type="Proteomes" id="UP000199428">
    <property type="component" value="Unassembled WGS sequence"/>
</dbReference>
<dbReference type="RefSeq" id="WP_090161795.1">
    <property type="nucleotide sequence ID" value="NZ_FMWK01000004.1"/>
</dbReference>
<evidence type="ECO:0000313" key="11">
    <source>
        <dbReference type="Proteomes" id="UP000199428"/>
    </source>
</evidence>
<evidence type="ECO:0000256" key="3">
    <source>
        <dbReference type="ARBA" id="ARBA00023015"/>
    </source>
</evidence>
<dbReference type="PANTHER" id="PTHR42756:SF1">
    <property type="entry name" value="TRANSCRIPTIONAL REPRESSOR OF EMRAB OPERON"/>
    <property type="match status" value="1"/>
</dbReference>
<gene>
    <name evidence="10" type="ORF">SAMN02910350_00978</name>
</gene>
<dbReference type="GO" id="GO:0003700">
    <property type="term" value="F:DNA-binding transcription factor activity"/>
    <property type="evidence" value="ECO:0007669"/>
    <property type="project" value="InterPro"/>
</dbReference>
<name>A0A1G5RUV7_PSEXY</name>
<dbReference type="GO" id="GO:0003677">
    <property type="term" value="F:DNA binding"/>
    <property type="evidence" value="ECO:0007669"/>
    <property type="project" value="UniProtKB-KW"/>
</dbReference>
<dbReference type="InterPro" id="IPR036390">
    <property type="entry name" value="WH_DNA-bd_sf"/>
</dbReference>
<dbReference type="InterPro" id="IPR036388">
    <property type="entry name" value="WH-like_DNA-bd_sf"/>
</dbReference>
<dbReference type="SUPFAM" id="SSF46785">
    <property type="entry name" value="Winged helix' DNA-binding domain"/>
    <property type="match status" value="1"/>
</dbReference>
<evidence type="ECO:0000256" key="7">
    <source>
        <dbReference type="ARBA" id="ARBA00047188"/>
    </source>
</evidence>
<evidence type="ECO:0000256" key="6">
    <source>
        <dbReference type="ARBA" id="ARBA00046337"/>
    </source>
</evidence>
<reference evidence="10 11" key="1">
    <citation type="submission" date="2016-10" db="EMBL/GenBank/DDBJ databases">
        <authorList>
            <person name="de Groot N.N."/>
        </authorList>
    </citation>
    <scope>NUCLEOTIDE SEQUENCE [LARGE SCALE GENOMIC DNA]</scope>
    <source>
        <strain evidence="10 11">DSM 10317</strain>
    </source>
</reference>
<dbReference type="Gene3D" id="1.10.10.10">
    <property type="entry name" value="Winged helix-like DNA-binding domain superfamily/Winged helix DNA-binding domain"/>
    <property type="match status" value="1"/>
</dbReference>
<dbReference type="PRINTS" id="PR00598">
    <property type="entry name" value="HTHMARR"/>
</dbReference>
<dbReference type="FunFam" id="1.10.10.10:FF:000163">
    <property type="entry name" value="MarR family transcriptional regulator"/>
    <property type="match status" value="1"/>
</dbReference>
<evidence type="ECO:0000256" key="8">
    <source>
        <dbReference type="ARBA" id="ARBA00047207"/>
    </source>
</evidence>
<evidence type="ECO:0000256" key="2">
    <source>
        <dbReference type="ARBA" id="ARBA00022490"/>
    </source>
</evidence>
<dbReference type="Pfam" id="PF22381">
    <property type="entry name" value="Staph_reg_Sar_Rot"/>
    <property type="match status" value="1"/>
</dbReference>
<keyword evidence="2" id="KW-0963">Cytoplasm</keyword>
<protein>
    <recommendedName>
        <fullName evidence="7">HTH-type transcriptional regulator SarZ</fullName>
    </recommendedName>
    <alternativeName>
        <fullName evidence="8">Staphylococcal accessory regulator Z</fullName>
    </alternativeName>
</protein>
<feature type="domain" description="HTH marR-type" evidence="9">
    <location>
        <begin position="11"/>
        <end position="141"/>
    </location>
</feature>
<dbReference type="InterPro" id="IPR055166">
    <property type="entry name" value="Transc_reg_Sar_Rot_HTH"/>
</dbReference>
<dbReference type="InterPro" id="IPR000835">
    <property type="entry name" value="HTH_MarR-typ"/>
</dbReference>
<comment type="subcellular location">
    <subcellularLocation>
        <location evidence="1">Cytoplasm</location>
    </subcellularLocation>
</comment>
<organism evidence="10 11">
    <name type="scientific">Pseudobutyrivibrio xylanivorans</name>
    <dbReference type="NCBI Taxonomy" id="185007"/>
    <lineage>
        <taxon>Bacteria</taxon>
        <taxon>Bacillati</taxon>
        <taxon>Bacillota</taxon>
        <taxon>Clostridia</taxon>
        <taxon>Lachnospirales</taxon>
        <taxon>Lachnospiraceae</taxon>
        <taxon>Pseudobutyrivibrio</taxon>
    </lineage>
</organism>
<keyword evidence="5" id="KW-0804">Transcription</keyword>
<dbReference type="AlphaFoldDB" id="A0A1G5RUV7"/>
<sequence length="146" mass="16891">MGDKYDCLKISNQLCFPLYACSKEIVKRYKPYLDPIDLTYTQYITMMVIWEEKEITVKALGDKLYLDSGTLTPVLKKLEQKGYVKRSRSKDDERNLIITLTKDGEELKKQASAIPAKMGKCVCLSPEESEQLYKLLYKILGTFEQE</sequence>
<dbReference type="PROSITE" id="PS50995">
    <property type="entry name" value="HTH_MARR_2"/>
    <property type="match status" value="1"/>
</dbReference>
<evidence type="ECO:0000256" key="5">
    <source>
        <dbReference type="ARBA" id="ARBA00023163"/>
    </source>
</evidence>
<evidence type="ECO:0000256" key="1">
    <source>
        <dbReference type="ARBA" id="ARBA00004496"/>
    </source>
</evidence>
<accession>A0A1G5RUV7</accession>
<evidence type="ECO:0000259" key="9">
    <source>
        <dbReference type="PROSITE" id="PS50995"/>
    </source>
</evidence>
<dbReference type="EMBL" id="FMWK01000004">
    <property type="protein sequence ID" value="SCZ77882.1"/>
    <property type="molecule type" value="Genomic_DNA"/>
</dbReference>
<dbReference type="GO" id="GO:0005737">
    <property type="term" value="C:cytoplasm"/>
    <property type="evidence" value="ECO:0007669"/>
    <property type="project" value="UniProtKB-SubCell"/>
</dbReference>